<dbReference type="RefSeq" id="WP_132688829.1">
    <property type="nucleotide sequence ID" value="NZ_SKBU01000007.1"/>
</dbReference>
<keyword evidence="5" id="KW-1185">Reference proteome</keyword>
<dbReference type="AlphaFoldDB" id="A0A4V2NX30"/>
<proteinExistence type="inferred from homology"/>
<accession>A0A4V2NX30</accession>
<keyword evidence="2" id="KW-0812">Transmembrane</keyword>
<dbReference type="Proteomes" id="UP000295244">
    <property type="component" value="Unassembled WGS sequence"/>
</dbReference>
<evidence type="ECO:0000259" key="3">
    <source>
        <dbReference type="Pfam" id="PF03816"/>
    </source>
</evidence>
<protein>
    <submittedName>
        <fullName evidence="4">LytR family transcriptional regulator</fullName>
    </submittedName>
</protein>
<sequence length="339" mass="37201">MQRSGTEEARSSGEKPEERRGRWWRWGLLSALGVLAVIAGALAGFMAAGSPNTGGTNPIAEIVGGDSPGMFISREPQYLLFLGADDEMNEPEEASRSDTIILIRIAGEGISMLSIPRDTRVHIPGYGYDKINHAFAYGGPELMLRTVSGFTGIEVEDYAIANFEGLREVVEAMGGVRVNVPVEVEKRAYPGGPMIRLEPGIQTLNGEQALAYLRWRADSQGDIGRVKRQQDFVFRVFNQAFSRENIDRLPEVEEAALSNVETNMTRNELIALGARVKALREEDGRIKIEAGTVPGHEQTLYSEPAGMYLSFWVPDMVEFQQVLSETVKPPEEPEAASGG</sequence>
<dbReference type="Gene3D" id="3.40.630.190">
    <property type="entry name" value="LCP protein"/>
    <property type="match status" value="1"/>
</dbReference>
<evidence type="ECO:0000313" key="4">
    <source>
        <dbReference type="EMBL" id="TCJ19682.1"/>
    </source>
</evidence>
<evidence type="ECO:0000313" key="5">
    <source>
        <dbReference type="Proteomes" id="UP000295244"/>
    </source>
</evidence>
<comment type="similarity">
    <text evidence="1">Belongs to the LytR/CpsA/Psr (LCP) family.</text>
</comment>
<dbReference type="OrthoDB" id="9782542at2"/>
<name>A0A4V2NX30_9ACTN</name>
<dbReference type="PANTHER" id="PTHR33392">
    <property type="entry name" value="POLYISOPRENYL-TEICHOIC ACID--PEPTIDOGLYCAN TEICHOIC ACID TRANSFERASE TAGU"/>
    <property type="match status" value="1"/>
</dbReference>
<comment type="caution">
    <text evidence="4">The sequence shown here is derived from an EMBL/GenBank/DDBJ whole genome shotgun (WGS) entry which is preliminary data.</text>
</comment>
<evidence type="ECO:0000256" key="1">
    <source>
        <dbReference type="ARBA" id="ARBA00006068"/>
    </source>
</evidence>
<dbReference type="EMBL" id="SKBU01000007">
    <property type="protein sequence ID" value="TCJ19682.1"/>
    <property type="molecule type" value="Genomic_DNA"/>
</dbReference>
<dbReference type="Pfam" id="PF03816">
    <property type="entry name" value="LytR_cpsA_psr"/>
    <property type="match status" value="1"/>
</dbReference>
<dbReference type="InterPro" id="IPR050922">
    <property type="entry name" value="LytR/CpsA/Psr_CW_biosynth"/>
</dbReference>
<gene>
    <name evidence="4" type="ORF">E0L93_04035</name>
</gene>
<organism evidence="4 5">
    <name type="scientific">Rubrobacter taiwanensis</name>
    <dbReference type="NCBI Taxonomy" id="185139"/>
    <lineage>
        <taxon>Bacteria</taxon>
        <taxon>Bacillati</taxon>
        <taxon>Actinomycetota</taxon>
        <taxon>Rubrobacteria</taxon>
        <taxon>Rubrobacterales</taxon>
        <taxon>Rubrobacteraceae</taxon>
        <taxon>Rubrobacter</taxon>
    </lineage>
</organism>
<keyword evidence="2" id="KW-0472">Membrane</keyword>
<feature type="domain" description="Cell envelope-related transcriptional attenuator" evidence="3">
    <location>
        <begin position="96"/>
        <end position="240"/>
    </location>
</feature>
<feature type="transmembrane region" description="Helical" evidence="2">
    <location>
        <begin position="26"/>
        <end position="48"/>
    </location>
</feature>
<dbReference type="PANTHER" id="PTHR33392:SF6">
    <property type="entry name" value="POLYISOPRENYL-TEICHOIC ACID--PEPTIDOGLYCAN TEICHOIC ACID TRANSFERASE TAGU"/>
    <property type="match status" value="1"/>
</dbReference>
<dbReference type="NCBIfam" id="TIGR00350">
    <property type="entry name" value="lytR_cpsA_psr"/>
    <property type="match status" value="1"/>
</dbReference>
<evidence type="ECO:0000256" key="2">
    <source>
        <dbReference type="SAM" id="Phobius"/>
    </source>
</evidence>
<reference evidence="4 5" key="1">
    <citation type="submission" date="2019-03" db="EMBL/GenBank/DDBJ databases">
        <title>Whole genome sequence of a novel Rubrobacter taiwanensis strain, isolated from Yellowstone National Park.</title>
        <authorList>
            <person name="Freed S."/>
            <person name="Ramaley R.F."/>
            <person name="Kyndt J.A."/>
        </authorList>
    </citation>
    <scope>NUCLEOTIDE SEQUENCE [LARGE SCALE GENOMIC DNA]</scope>
    <source>
        <strain evidence="4 5">Yellowstone</strain>
    </source>
</reference>
<dbReference type="InterPro" id="IPR004474">
    <property type="entry name" value="LytR_CpsA_psr"/>
</dbReference>
<keyword evidence="2" id="KW-1133">Transmembrane helix</keyword>